<dbReference type="Pfam" id="PF01740">
    <property type="entry name" value="STAS"/>
    <property type="match status" value="1"/>
</dbReference>
<dbReference type="PROSITE" id="PS50801">
    <property type="entry name" value="STAS"/>
    <property type="match status" value="1"/>
</dbReference>
<dbReference type="PANTHER" id="PTHR33495">
    <property type="entry name" value="ANTI-SIGMA FACTOR ANTAGONIST TM_1081-RELATED-RELATED"/>
    <property type="match status" value="1"/>
</dbReference>
<name>A0A1U9NKP9_9BACT</name>
<protein>
    <submittedName>
        <fullName evidence="2">Anti-anti-sigma factor</fullName>
    </submittedName>
</protein>
<dbReference type="AlphaFoldDB" id="A0A1U9NKP9"/>
<dbReference type="InterPro" id="IPR002645">
    <property type="entry name" value="STAS_dom"/>
</dbReference>
<dbReference type="KEGG" id="alus:STSP2_01545"/>
<dbReference type="EMBL" id="CP019791">
    <property type="protein sequence ID" value="AQT68385.1"/>
    <property type="molecule type" value="Genomic_DNA"/>
</dbReference>
<dbReference type="SUPFAM" id="SSF52091">
    <property type="entry name" value="SpoIIaa-like"/>
    <property type="match status" value="1"/>
</dbReference>
<sequence>MGIENWSDNVVVLDLAAEPDLGEELESAVSLAQKKGDVNVVVDFTDVDIITSSSIAKLLKLRKVLTDTGRQLIFTGVGSQTMSVFKVTALDSVFEFVDDKFVALASLQMAG</sequence>
<evidence type="ECO:0000313" key="2">
    <source>
        <dbReference type="EMBL" id="AQT68385.1"/>
    </source>
</evidence>
<dbReference type="CDD" id="cd07043">
    <property type="entry name" value="STAS_anti-anti-sigma_factors"/>
    <property type="match status" value="1"/>
</dbReference>
<evidence type="ECO:0000313" key="3">
    <source>
        <dbReference type="Proteomes" id="UP000189674"/>
    </source>
</evidence>
<dbReference type="STRING" id="1936003.STSP2_01545"/>
<dbReference type="RefSeq" id="WP_169853062.1">
    <property type="nucleotide sequence ID" value="NZ_CP019791.1"/>
</dbReference>
<gene>
    <name evidence="2" type="ORF">STSP2_01545</name>
</gene>
<dbReference type="Gene3D" id="3.30.750.24">
    <property type="entry name" value="STAS domain"/>
    <property type="match status" value="1"/>
</dbReference>
<dbReference type="InterPro" id="IPR036513">
    <property type="entry name" value="STAS_dom_sf"/>
</dbReference>
<evidence type="ECO:0000259" key="1">
    <source>
        <dbReference type="PROSITE" id="PS50801"/>
    </source>
</evidence>
<organism evidence="2 3">
    <name type="scientific">Anaerohalosphaera lusitana</name>
    <dbReference type="NCBI Taxonomy" id="1936003"/>
    <lineage>
        <taxon>Bacteria</taxon>
        <taxon>Pseudomonadati</taxon>
        <taxon>Planctomycetota</taxon>
        <taxon>Phycisphaerae</taxon>
        <taxon>Sedimentisphaerales</taxon>
        <taxon>Anaerohalosphaeraceae</taxon>
        <taxon>Anaerohalosphaera</taxon>
    </lineage>
</organism>
<dbReference type="Proteomes" id="UP000189674">
    <property type="component" value="Chromosome"/>
</dbReference>
<reference evidence="3" key="1">
    <citation type="submission" date="2017-02" db="EMBL/GenBank/DDBJ databases">
        <title>Comparative genomics and description of representatives of a novel lineage of planctomycetes thriving in anoxic sediments.</title>
        <authorList>
            <person name="Spring S."/>
            <person name="Bunk B."/>
            <person name="Sproer C."/>
        </authorList>
    </citation>
    <scope>NUCLEOTIDE SEQUENCE [LARGE SCALE GENOMIC DNA]</scope>
    <source>
        <strain evidence="3">ST-NAGAB-D1</strain>
    </source>
</reference>
<accession>A0A1U9NKP9</accession>
<proteinExistence type="predicted"/>
<feature type="domain" description="STAS" evidence="1">
    <location>
        <begin position="13"/>
        <end position="111"/>
    </location>
</feature>
<dbReference type="PANTHER" id="PTHR33495:SF2">
    <property type="entry name" value="ANTI-SIGMA FACTOR ANTAGONIST TM_1081-RELATED"/>
    <property type="match status" value="1"/>
</dbReference>
<keyword evidence="3" id="KW-1185">Reference proteome</keyword>
<dbReference type="GO" id="GO:0043856">
    <property type="term" value="F:anti-sigma factor antagonist activity"/>
    <property type="evidence" value="ECO:0007669"/>
    <property type="project" value="TreeGrafter"/>
</dbReference>